<keyword evidence="6" id="KW-1185">Reference proteome</keyword>
<dbReference type="Gene3D" id="3.40.50.10860">
    <property type="entry name" value="Leucine Dehydrogenase, chain A, domain 1"/>
    <property type="match status" value="1"/>
</dbReference>
<name>A0ABR6U622_9ACTN</name>
<dbReference type="EMBL" id="JACMYC010000003">
    <property type="protein sequence ID" value="MBC2959862.1"/>
    <property type="molecule type" value="Genomic_DNA"/>
</dbReference>
<dbReference type="Pfam" id="PF18317">
    <property type="entry name" value="SDH_C"/>
    <property type="match status" value="1"/>
</dbReference>
<protein>
    <submittedName>
        <fullName evidence="5">Shikimate dehydrogenase</fullName>
        <ecNumber evidence="5">1.1.1.25</ecNumber>
    </submittedName>
</protein>
<reference evidence="5 6" key="1">
    <citation type="submission" date="2020-08" db="EMBL/GenBank/DDBJ databases">
        <title>novel species in genus Nocardioides.</title>
        <authorList>
            <person name="Zhang G."/>
        </authorList>
    </citation>
    <scope>NUCLEOTIDE SEQUENCE [LARGE SCALE GENOMIC DNA]</scope>
    <source>
        <strain evidence="5 6">SC8A-24</strain>
    </source>
</reference>
<dbReference type="Gene3D" id="3.40.50.720">
    <property type="entry name" value="NAD(P)-binding Rossmann-like Domain"/>
    <property type="match status" value="1"/>
</dbReference>
<gene>
    <name evidence="5" type="ORF">H7344_06085</name>
</gene>
<feature type="domain" description="Shikimate dehydrogenase substrate binding N-terminal" evidence="3">
    <location>
        <begin position="5"/>
        <end position="86"/>
    </location>
</feature>
<dbReference type="SUPFAM" id="SSF51735">
    <property type="entry name" value="NAD(P)-binding Rossmann-fold domains"/>
    <property type="match status" value="1"/>
</dbReference>
<dbReference type="EC" id="1.1.1.25" evidence="5"/>
<dbReference type="PANTHER" id="PTHR21089">
    <property type="entry name" value="SHIKIMATE DEHYDROGENASE"/>
    <property type="match status" value="1"/>
</dbReference>
<keyword evidence="2" id="KW-0057">Aromatic amino acid biosynthesis</keyword>
<dbReference type="GO" id="GO:0004764">
    <property type="term" value="F:shikimate 3-dehydrogenase (NADP+) activity"/>
    <property type="evidence" value="ECO:0007669"/>
    <property type="project" value="UniProtKB-EC"/>
</dbReference>
<dbReference type="PANTHER" id="PTHR21089:SF1">
    <property type="entry name" value="BIFUNCTIONAL 3-DEHYDROQUINATE DEHYDRATASE_SHIKIMATE DEHYDROGENASE, CHLOROPLASTIC"/>
    <property type="match status" value="1"/>
</dbReference>
<evidence type="ECO:0000313" key="6">
    <source>
        <dbReference type="Proteomes" id="UP000604001"/>
    </source>
</evidence>
<dbReference type="Pfam" id="PF08501">
    <property type="entry name" value="Shikimate_dh_N"/>
    <property type="match status" value="1"/>
</dbReference>
<organism evidence="5 6">
    <name type="scientific">Nocardioides deserti</name>
    <dbReference type="NCBI Taxonomy" id="1588644"/>
    <lineage>
        <taxon>Bacteria</taxon>
        <taxon>Bacillati</taxon>
        <taxon>Actinomycetota</taxon>
        <taxon>Actinomycetes</taxon>
        <taxon>Propionibacteriales</taxon>
        <taxon>Nocardioidaceae</taxon>
        <taxon>Nocardioides</taxon>
    </lineage>
</organism>
<sequence length="283" mass="29010">MRCAVLGDPIAHSLSPVLHRAAYAELGLDWTYDAVRVPAGGLPDFLAGLDESWRGLSLTMPLKRELMALVDDVSDRAALVGAANTLVLDGGARHADNTDLPGAVAAVRERHDGPVRAGAVLGGGATAASTGLALCELGAERVTLHVRSEARGEEAAEAVRRHPAAPEVVLASLADPPRADVVVSTIPAAAQTDALVAGCRDVPVVFEVVYDPWPTPLAASVIEQADTGQADTGRVLVSGLDLLVHQAALQVELFTGRLPSVAAMRAAGEAALHGTHGGGGAPR</sequence>
<keyword evidence="5" id="KW-0560">Oxidoreductase</keyword>
<dbReference type="InterPro" id="IPR041121">
    <property type="entry name" value="SDH_C"/>
</dbReference>
<evidence type="ECO:0000256" key="1">
    <source>
        <dbReference type="ARBA" id="ARBA00004871"/>
    </source>
</evidence>
<dbReference type="Proteomes" id="UP000604001">
    <property type="component" value="Unassembled WGS sequence"/>
</dbReference>
<keyword evidence="2" id="KW-0028">Amino-acid biosynthesis</keyword>
<dbReference type="InterPro" id="IPR036291">
    <property type="entry name" value="NAD(P)-bd_dom_sf"/>
</dbReference>
<comment type="pathway">
    <text evidence="1">Metabolic intermediate biosynthesis; chorismate biosynthesis; chorismate from D-erythrose 4-phosphate and phosphoenolpyruvate: step 4/7.</text>
</comment>
<dbReference type="InterPro" id="IPR022893">
    <property type="entry name" value="Shikimate_DH_fam"/>
</dbReference>
<accession>A0ABR6U622</accession>
<evidence type="ECO:0000259" key="4">
    <source>
        <dbReference type="Pfam" id="PF18317"/>
    </source>
</evidence>
<dbReference type="RefSeq" id="WP_186345140.1">
    <property type="nucleotide sequence ID" value="NZ_BMMR01000003.1"/>
</dbReference>
<evidence type="ECO:0000256" key="2">
    <source>
        <dbReference type="ARBA" id="ARBA00023141"/>
    </source>
</evidence>
<dbReference type="NCBIfam" id="NF001311">
    <property type="entry name" value="PRK00258.1-3"/>
    <property type="match status" value="1"/>
</dbReference>
<dbReference type="SUPFAM" id="SSF53223">
    <property type="entry name" value="Aminoacid dehydrogenase-like, N-terminal domain"/>
    <property type="match status" value="1"/>
</dbReference>
<feature type="domain" description="SDH C-terminal" evidence="4">
    <location>
        <begin position="239"/>
        <end position="267"/>
    </location>
</feature>
<dbReference type="InterPro" id="IPR013708">
    <property type="entry name" value="Shikimate_DH-bd_N"/>
</dbReference>
<evidence type="ECO:0000313" key="5">
    <source>
        <dbReference type="EMBL" id="MBC2959862.1"/>
    </source>
</evidence>
<evidence type="ECO:0000259" key="3">
    <source>
        <dbReference type="Pfam" id="PF08501"/>
    </source>
</evidence>
<dbReference type="InterPro" id="IPR046346">
    <property type="entry name" value="Aminoacid_DH-like_N_sf"/>
</dbReference>
<comment type="caution">
    <text evidence="5">The sequence shown here is derived from an EMBL/GenBank/DDBJ whole genome shotgun (WGS) entry which is preliminary data.</text>
</comment>
<proteinExistence type="predicted"/>